<dbReference type="GO" id="GO:0051301">
    <property type="term" value="P:cell division"/>
    <property type="evidence" value="ECO:0007669"/>
    <property type="project" value="UniProtKB-KW"/>
</dbReference>
<dbReference type="InterPro" id="IPR005761">
    <property type="entry name" value="UDP-N-AcMur-Glu-dNH2Pim_ligase"/>
</dbReference>
<comment type="caution">
    <text evidence="6">The sequence shown here is derived from an EMBL/GenBank/DDBJ whole genome shotgun (WGS) entry which is preliminary data.</text>
</comment>
<dbReference type="RefSeq" id="WP_084002971.1">
    <property type="nucleotide sequence ID" value="NZ_MCRI01000010.1"/>
</dbReference>
<comment type="subcellular location">
    <subcellularLocation>
        <location evidence="2 3">Cytoplasm</location>
    </subcellularLocation>
</comment>
<evidence type="ECO:0000256" key="2">
    <source>
        <dbReference type="HAMAP-Rule" id="MF_00208"/>
    </source>
</evidence>
<evidence type="ECO:0000259" key="4">
    <source>
        <dbReference type="Pfam" id="PF02875"/>
    </source>
</evidence>
<dbReference type="EC" id="6.3.2.13" evidence="2"/>
<dbReference type="SUPFAM" id="SSF53244">
    <property type="entry name" value="MurD-like peptide ligases, peptide-binding domain"/>
    <property type="match status" value="1"/>
</dbReference>
<feature type="binding site" evidence="2">
    <location>
        <begin position="120"/>
        <end position="126"/>
    </location>
    <ligand>
        <name>ATP</name>
        <dbReference type="ChEBI" id="CHEBI:30616"/>
    </ligand>
</feature>
<dbReference type="GO" id="GO:0000287">
    <property type="term" value="F:magnesium ion binding"/>
    <property type="evidence" value="ECO:0007669"/>
    <property type="project" value="UniProtKB-UniRule"/>
</dbReference>
<keyword evidence="2" id="KW-0547">Nucleotide-binding</keyword>
<feature type="binding site" evidence="2">
    <location>
        <position position="189"/>
    </location>
    <ligand>
        <name>UDP-N-acetyl-alpha-D-muramoyl-L-alanyl-D-glutamate</name>
        <dbReference type="ChEBI" id="CHEBI:83900"/>
    </ligand>
</feature>
<dbReference type="PANTHER" id="PTHR23135">
    <property type="entry name" value="MUR LIGASE FAMILY MEMBER"/>
    <property type="match status" value="1"/>
</dbReference>
<dbReference type="Gene3D" id="3.40.1390.10">
    <property type="entry name" value="MurE/MurF, N-terminal domain"/>
    <property type="match status" value="1"/>
</dbReference>
<dbReference type="Gene3D" id="3.90.190.20">
    <property type="entry name" value="Mur ligase, C-terminal domain"/>
    <property type="match status" value="1"/>
</dbReference>
<dbReference type="GO" id="GO:0009252">
    <property type="term" value="P:peptidoglycan biosynthetic process"/>
    <property type="evidence" value="ECO:0007669"/>
    <property type="project" value="UniProtKB-UniRule"/>
</dbReference>
<reference evidence="6 7" key="1">
    <citation type="submission" date="2016-07" db="EMBL/GenBank/DDBJ databases">
        <title>Draft Genome Sequence of Methylophaga muralis Bur 1.</title>
        <authorList>
            <person name="Vasilenko O.V."/>
            <person name="Doronina N.V."/>
            <person name="Shmareva M.N."/>
            <person name="Tarlachkov S.V."/>
            <person name="Mustakhimov I."/>
            <person name="Trotsenko Y.A."/>
        </authorList>
    </citation>
    <scope>NUCLEOTIDE SEQUENCE [LARGE SCALE GENOMIC DNA]</scope>
    <source>
        <strain evidence="6 7">Bur 1</strain>
    </source>
</reference>
<feature type="binding site" evidence="2">
    <location>
        <position position="29"/>
    </location>
    <ligand>
        <name>UDP-N-acetyl-alpha-D-muramoyl-L-alanyl-D-glutamate</name>
        <dbReference type="ChEBI" id="CHEBI:83900"/>
    </ligand>
</feature>
<dbReference type="InterPro" id="IPR036565">
    <property type="entry name" value="Mur-like_cat_sf"/>
</dbReference>
<gene>
    <name evidence="2 6" type="primary">murE</name>
    <name evidence="6" type="ORF">A9E74_01242</name>
</gene>
<comment type="similarity">
    <text evidence="1 2">Belongs to the MurCDEF family. MurE subfamily.</text>
</comment>
<feature type="binding site" evidence="2">
    <location>
        <begin position="162"/>
        <end position="163"/>
    </location>
    <ligand>
        <name>UDP-N-acetyl-alpha-D-muramoyl-L-alanyl-D-glutamate</name>
        <dbReference type="ChEBI" id="CHEBI:83900"/>
    </ligand>
</feature>
<dbReference type="UniPathway" id="UPA00219"/>
<keyword evidence="2" id="KW-0963">Cytoplasm</keyword>
<dbReference type="PANTHER" id="PTHR23135:SF4">
    <property type="entry name" value="UDP-N-ACETYLMURAMOYL-L-ALANYL-D-GLUTAMATE--2,6-DIAMINOPIMELATE LIGASE MURE HOMOLOG, CHLOROPLASTIC"/>
    <property type="match status" value="1"/>
</dbReference>
<feature type="binding site" evidence="2">
    <location>
        <position position="31"/>
    </location>
    <ligand>
        <name>UDP-N-acetyl-alpha-D-muramoyl-L-alanyl-D-glutamate</name>
        <dbReference type="ChEBI" id="CHEBI:83900"/>
    </ligand>
</feature>
<dbReference type="GO" id="GO:0008765">
    <property type="term" value="F:UDP-N-acetylmuramoylalanyl-D-glutamate-2,6-diaminopimelate ligase activity"/>
    <property type="evidence" value="ECO:0007669"/>
    <property type="project" value="UniProtKB-UniRule"/>
</dbReference>
<dbReference type="AlphaFoldDB" id="A0A1E3GSG0"/>
<feature type="binding site" evidence="2">
    <location>
        <position position="197"/>
    </location>
    <ligand>
        <name>UDP-N-acetyl-alpha-D-muramoyl-L-alanyl-D-glutamate</name>
        <dbReference type="ChEBI" id="CHEBI:83900"/>
    </ligand>
</feature>
<dbReference type="EMBL" id="MCRI01000010">
    <property type="protein sequence ID" value="ODN67002.1"/>
    <property type="molecule type" value="Genomic_DNA"/>
</dbReference>
<feature type="binding site" evidence="2">
    <location>
        <position position="195"/>
    </location>
    <ligand>
        <name>UDP-N-acetyl-alpha-D-muramoyl-L-alanyl-D-glutamate</name>
        <dbReference type="ChEBI" id="CHEBI:83900"/>
    </ligand>
</feature>
<dbReference type="GO" id="GO:0071555">
    <property type="term" value="P:cell wall organization"/>
    <property type="evidence" value="ECO:0007669"/>
    <property type="project" value="UniProtKB-KW"/>
</dbReference>
<feature type="domain" description="Mur ligase C-terminal" evidence="4">
    <location>
        <begin position="343"/>
        <end position="471"/>
    </location>
</feature>
<dbReference type="NCBIfam" id="NF001126">
    <property type="entry name" value="PRK00139.1-4"/>
    <property type="match status" value="1"/>
</dbReference>
<dbReference type="GO" id="GO:0005524">
    <property type="term" value="F:ATP binding"/>
    <property type="evidence" value="ECO:0007669"/>
    <property type="project" value="UniProtKB-UniRule"/>
</dbReference>
<dbReference type="InterPro" id="IPR004101">
    <property type="entry name" value="Mur_ligase_C"/>
</dbReference>
<feature type="binding site" evidence="2">
    <location>
        <position position="473"/>
    </location>
    <ligand>
        <name>meso-2,6-diaminopimelate</name>
        <dbReference type="ChEBI" id="CHEBI:57791"/>
    </ligand>
</feature>
<sequence length="506" mass="55309">MNYQMRLIDLMHLVESDTSSTCLITGMSLDSRQLKSGDLFIALAANPQVQLQHIKQAITANVAAVCYSAELPLEPELLQQLAATHIELVAVANLKDKTSRLAAAFYNYPSAVMTIIAVTGTNGKTSVTQFIAQALENAGQACGVIGTLGSGRLTDMQYNGMTTPDPVRLQAILAEMRDSGIQYVTVEASSHALEQGRLNFVDIDYAVLTNLSRDHLDYHQSMADYAAAKKRLFDFDSLRAAVVNADDAFGQSLIPLLAAKQINTVRYSCKDSQVDLVASNIRTASTGLQFDLQIAQQNLTIQSRLLGKFNVENILATAAVLSLLNWSTDDIAQSLNHLISVNGRMQMLASNLQPAVVIDFAHTPDALAKALQGMRQHIDTRSKLWCVFGCGGDRDNGKRPLMGQIASELADKVVLTDDNPRNESSSSIIEHILAGIQSNIDVHIEEDRQRAIEYAVNDAALEDMVLIAGKGHEHYQEISGVKKPFNDYEIAMKAIQKRHSVTRVTL</sequence>
<dbReference type="Proteomes" id="UP000094379">
    <property type="component" value="Unassembled WGS sequence"/>
</dbReference>
<dbReference type="Pfam" id="PF02875">
    <property type="entry name" value="Mur_ligase_C"/>
    <property type="match status" value="1"/>
</dbReference>
<keyword evidence="2" id="KW-0067">ATP-binding</keyword>
<feature type="binding site" evidence="2">
    <location>
        <position position="394"/>
    </location>
    <ligand>
        <name>meso-2,6-diaminopimelate</name>
        <dbReference type="ChEBI" id="CHEBI:57791"/>
    </ligand>
</feature>
<dbReference type="STRING" id="291169.A9E74_01242"/>
<keyword evidence="2 3" id="KW-0131">Cell cycle</keyword>
<evidence type="ECO:0000313" key="7">
    <source>
        <dbReference type="Proteomes" id="UP000094379"/>
    </source>
</evidence>
<comment type="pathway">
    <text evidence="2 3">Cell wall biogenesis; peptidoglycan biosynthesis.</text>
</comment>
<feature type="modified residue" description="N6-carboxylysine" evidence="2">
    <location>
        <position position="229"/>
    </location>
</feature>
<comment type="PTM">
    <text evidence="2">Carboxylation is probably crucial for Mg(2+) binding and, consequently, for the gamma-phosphate positioning of ATP.</text>
</comment>
<comment type="caution">
    <text evidence="2">Lacks conserved residue(s) required for the propagation of feature annotation.</text>
</comment>
<organism evidence="6 7">
    <name type="scientific">Methylophaga muralis</name>
    <dbReference type="NCBI Taxonomy" id="291169"/>
    <lineage>
        <taxon>Bacteria</taxon>
        <taxon>Pseudomonadati</taxon>
        <taxon>Pseudomonadota</taxon>
        <taxon>Gammaproteobacteria</taxon>
        <taxon>Thiotrichales</taxon>
        <taxon>Piscirickettsiaceae</taxon>
        <taxon>Methylophaga</taxon>
    </lineage>
</organism>
<keyword evidence="2 3" id="KW-0133">Cell shape</keyword>
<comment type="function">
    <text evidence="2">Catalyzes the addition of meso-diaminopimelic acid to the nucleotide precursor UDP-N-acetylmuramoyl-L-alanyl-D-glutamate (UMAG) in the biosynthesis of bacterial cell-wall peptidoglycan.</text>
</comment>
<keyword evidence="2 3" id="KW-0132">Cell division</keyword>
<feature type="domain" description="Mur ligase central" evidence="5">
    <location>
        <begin position="118"/>
        <end position="320"/>
    </location>
</feature>
<dbReference type="InterPro" id="IPR035911">
    <property type="entry name" value="MurE/MurF_N"/>
</dbReference>
<proteinExistence type="inferred from homology"/>
<dbReference type="Gene3D" id="3.40.1190.10">
    <property type="entry name" value="Mur-like, catalytic domain"/>
    <property type="match status" value="1"/>
</dbReference>
<evidence type="ECO:0000256" key="3">
    <source>
        <dbReference type="RuleBase" id="RU004135"/>
    </source>
</evidence>
<evidence type="ECO:0000259" key="5">
    <source>
        <dbReference type="Pfam" id="PF08245"/>
    </source>
</evidence>
<dbReference type="InterPro" id="IPR036615">
    <property type="entry name" value="Mur_ligase_C_dom_sf"/>
</dbReference>
<dbReference type="PATRIC" id="fig|291169.3.peg.1248"/>
<dbReference type="SUPFAM" id="SSF53623">
    <property type="entry name" value="MurD-like peptide ligases, catalytic domain"/>
    <property type="match status" value="1"/>
</dbReference>
<evidence type="ECO:0000313" key="6">
    <source>
        <dbReference type="EMBL" id="ODN67002.1"/>
    </source>
</evidence>
<protein>
    <recommendedName>
        <fullName evidence="2">UDP-N-acetylmuramoyl-L-alanyl-D-glutamate--2,6-diaminopimelate ligase</fullName>
        <ecNumber evidence="2">6.3.2.13</ecNumber>
    </recommendedName>
    <alternativeName>
        <fullName evidence="2">Meso-A2pm-adding enzyme</fullName>
    </alternativeName>
    <alternativeName>
        <fullName evidence="2">Meso-diaminopimelate-adding enzyme</fullName>
    </alternativeName>
    <alternativeName>
        <fullName evidence="2">UDP-MurNAc-L-Ala-D-Glu:meso-diaminopimelate ligase</fullName>
    </alternativeName>
    <alternativeName>
        <fullName evidence="2">UDP-MurNAc-tripeptide synthetase</fullName>
    </alternativeName>
    <alternativeName>
        <fullName evidence="2">UDP-N-acetylmuramyl-tripeptide synthetase</fullName>
    </alternativeName>
</protein>
<dbReference type="NCBIfam" id="TIGR01085">
    <property type="entry name" value="murE"/>
    <property type="match status" value="1"/>
</dbReference>
<keyword evidence="2" id="KW-0460">Magnesium</keyword>
<comment type="catalytic activity">
    <reaction evidence="2">
        <text>UDP-N-acetyl-alpha-D-muramoyl-L-alanyl-D-glutamate + meso-2,6-diaminopimelate + ATP = UDP-N-acetyl-alpha-D-muramoyl-L-alanyl-gamma-D-glutamyl-meso-2,6-diaminopimelate + ADP + phosphate + H(+)</text>
        <dbReference type="Rhea" id="RHEA:23676"/>
        <dbReference type="ChEBI" id="CHEBI:15378"/>
        <dbReference type="ChEBI" id="CHEBI:30616"/>
        <dbReference type="ChEBI" id="CHEBI:43474"/>
        <dbReference type="ChEBI" id="CHEBI:57791"/>
        <dbReference type="ChEBI" id="CHEBI:83900"/>
        <dbReference type="ChEBI" id="CHEBI:83905"/>
        <dbReference type="ChEBI" id="CHEBI:456216"/>
        <dbReference type="EC" id="6.3.2.13"/>
    </reaction>
</comment>
<dbReference type="GO" id="GO:0008360">
    <property type="term" value="P:regulation of cell shape"/>
    <property type="evidence" value="ECO:0007669"/>
    <property type="project" value="UniProtKB-KW"/>
</dbReference>
<comment type="cofactor">
    <cofactor evidence="2">
        <name>Mg(2+)</name>
        <dbReference type="ChEBI" id="CHEBI:18420"/>
    </cofactor>
</comment>
<keyword evidence="2 3" id="KW-0961">Cell wall biogenesis/degradation</keyword>
<dbReference type="SUPFAM" id="SSF63418">
    <property type="entry name" value="MurE/MurF N-terminal domain"/>
    <property type="match status" value="1"/>
</dbReference>
<name>A0A1E3GSG0_9GAMM</name>
<dbReference type="Pfam" id="PF08245">
    <property type="entry name" value="Mur_ligase_M"/>
    <property type="match status" value="1"/>
</dbReference>
<accession>A0A1E3GSG0</accession>
<keyword evidence="2 3" id="KW-0573">Peptidoglycan synthesis</keyword>
<keyword evidence="2 6" id="KW-0436">Ligase</keyword>
<evidence type="ECO:0000256" key="1">
    <source>
        <dbReference type="ARBA" id="ARBA00005898"/>
    </source>
</evidence>
<dbReference type="NCBIfam" id="NF001124">
    <property type="entry name" value="PRK00139.1-2"/>
    <property type="match status" value="1"/>
</dbReference>
<dbReference type="InterPro" id="IPR013221">
    <property type="entry name" value="Mur_ligase_cen"/>
</dbReference>
<dbReference type="HAMAP" id="MF_00208">
    <property type="entry name" value="MurE"/>
    <property type="match status" value="1"/>
</dbReference>
<feature type="binding site" evidence="2">
    <location>
        <begin position="418"/>
        <end position="421"/>
    </location>
    <ligand>
        <name>meso-2,6-diaminopimelate</name>
        <dbReference type="ChEBI" id="CHEBI:57791"/>
    </ligand>
</feature>
<feature type="short sequence motif" description="Meso-diaminopimelate recognition motif" evidence="2">
    <location>
        <begin position="418"/>
        <end position="421"/>
    </location>
</feature>
<keyword evidence="7" id="KW-1185">Reference proteome</keyword>
<dbReference type="GO" id="GO:0005737">
    <property type="term" value="C:cytoplasm"/>
    <property type="evidence" value="ECO:0007669"/>
    <property type="project" value="UniProtKB-SubCell"/>
</dbReference>
<feature type="binding site" evidence="2">
    <location>
        <position position="469"/>
    </location>
    <ligand>
        <name>meso-2,6-diaminopimelate</name>
        <dbReference type="ChEBI" id="CHEBI:57791"/>
    </ligand>
</feature>